<gene>
    <name evidence="4" type="ORF">OL599_17875</name>
</gene>
<keyword evidence="2" id="KW-0560">Oxidoreductase</keyword>
<reference evidence="4" key="2">
    <citation type="submission" date="2022-10" db="EMBL/GenBank/DDBJ databases">
        <authorList>
            <person name="Trinh H.N."/>
        </authorList>
    </citation>
    <scope>NUCLEOTIDE SEQUENCE</scope>
    <source>
        <strain evidence="4">RN2-1</strain>
    </source>
</reference>
<accession>A0AA42CFC6</accession>
<dbReference type="AlphaFoldDB" id="A0AA42CFC6"/>
<dbReference type="Proteomes" id="UP001165679">
    <property type="component" value="Unassembled WGS sequence"/>
</dbReference>
<dbReference type="EMBL" id="JAPDNT010000019">
    <property type="protein sequence ID" value="MCW3476434.1"/>
    <property type="molecule type" value="Genomic_DNA"/>
</dbReference>
<evidence type="ECO:0000259" key="3">
    <source>
        <dbReference type="SMART" id="SM00822"/>
    </source>
</evidence>
<dbReference type="PANTHER" id="PTHR43639">
    <property type="entry name" value="OXIDOREDUCTASE, SHORT-CHAIN DEHYDROGENASE/REDUCTASE FAMILY (AFU_ORTHOLOGUE AFUA_5G02870)"/>
    <property type="match status" value="1"/>
</dbReference>
<dbReference type="SUPFAM" id="SSF51735">
    <property type="entry name" value="NAD(P)-binding Rossmann-fold domains"/>
    <property type="match status" value="1"/>
</dbReference>
<dbReference type="Gene3D" id="3.40.50.720">
    <property type="entry name" value="NAD(P)-binding Rossmann-like Domain"/>
    <property type="match status" value="1"/>
</dbReference>
<dbReference type="PROSITE" id="PS00061">
    <property type="entry name" value="ADH_SHORT"/>
    <property type="match status" value="1"/>
</dbReference>
<keyword evidence="5" id="KW-1185">Reference proteome</keyword>
<feature type="domain" description="Ketoreductase" evidence="3">
    <location>
        <begin position="13"/>
        <end position="195"/>
    </location>
</feature>
<comment type="caution">
    <text evidence="4">The sequence shown here is derived from an EMBL/GenBank/DDBJ whole genome shotgun (WGS) entry which is preliminary data.</text>
</comment>
<dbReference type="Pfam" id="PF13561">
    <property type="entry name" value="adh_short_C2"/>
    <property type="match status" value="1"/>
</dbReference>
<comment type="similarity">
    <text evidence="1">Belongs to the short-chain dehydrogenases/reductases (SDR) family.</text>
</comment>
<dbReference type="PRINTS" id="PR00081">
    <property type="entry name" value="GDHRDH"/>
</dbReference>
<dbReference type="InterPro" id="IPR020904">
    <property type="entry name" value="Sc_DH/Rdtase_CS"/>
</dbReference>
<name>A0AA42CFC6_9PROT</name>
<protein>
    <submittedName>
        <fullName evidence="4">SDR family oxidoreductase</fullName>
    </submittedName>
</protein>
<dbReference type="FunFam" id="3.40.50.720:FF:000084">
    <property type="entry name" value="Short-chain dehydrogenase reductase"/>
    <property type="match status" value="1"/>
</dbReference>
<dbReference type="RefSeq" id="WP_264715225.1">
    <property type="nucleotide sequence ID" value="NZ_JAPDNT010000019.1"/>
</dbReference>
<organism evidence="4 5">
    <name type="scientific">Limobrevibacterium gyesilva</name>
    <dbReference type="NCBI Taxonomy" id="2991712"/>
    <lineage>
        <taxon>Bacteria</taxon>
        <taxon>Pseudomonadati</taxon>
        <taxon>Pseudomonadota</taxon>
        <taxon>Alphaproteobacteria</taxon>
        <taxon>Acetobacterales</taxon>
        <taxon>Acetobacteraceae</taxon>
        <taxon>Limobrevibacterium</taxon>
    </lineage>
</organism>
<dbReference type="SMART" id="SM00822">
    <property type="entry name" value="PKS_KR"/>
    <property type="match status" value="1"/>
</dbReference>
<evidence type="ECO:0000256" key="2">
    <source>
        <dbReference type="ARBA" id="ARBA00023002"/>
    </source>
</evidence>
<dbReference type="PRINTS" id="PR00080">
    <property type="entry name" value="SDRFAMILY"/>
</dbReference>
<dbReference type="CDD" id="cd05233">
    <property type="entry name" value="SDR_c"/>
    <property type="match status" value="1"/>
</dbReference>
<evidence type="ECO:0000313" key="4">
    <source>
        <dbReference type="EMBL" id="MCW3476434.1"/>
    </source>
</evidence>
<dbReference type="PANTHER" id="PTHR43639:SF1">
    <property type="entry name" value="SHORT-CHAIN DEHYDROGENASE_REDUCTASE FAMILY PROTEIN"/>
    <property type="match status" value="1"/>
</dbReference>
<reference evidence="4" key="1">
    <citation type="submission" date="2022-09" db="EMBL/GenBank/DDBJ databases">
        <title>Rhodovastum sp. nov. RN2-1 isolated from soil in Seongnam, South Korea.</title>
        <authorList>
            <person name="Le N.T."/>
        </authorList>
    </citation>
    <scope>NUCLEOTIDE SEQUENCE</scope>
    <source>
        <strain evidence="4">RN2-1</strain>
    </source>
</reference>
<evidence type="ECO:0000256" key="1">
    <source>
        <dbReference type="ARBA" id="ARBA00006484"/>
    </source>
</evidence>
<dbReference type="InterPro" id="IPR057326">
    <property type="entry name" value="KR_dom"/>
</dbReference>
<dbReference type="GO" id="GO:0016491">
    <property type="term" value="F:oxidoreductase activity"/>
    <property type="evidence" value="ECO:0007669"/>
    <property type="project" value="UniProtKB-KW"/>
</dbReference>
<dbReference type="InterPro" id="IPR036291">
    <property type="entry name" value="NAD(P)-bd_dom_sf"/>
</dbReference>
<sequence length="259" mass="26301">MPEQLVIPDLRGKRCLVTGASSGIGAAVARALGAQGAQVVVHGHSSLDEAEAVADAIRAAGGTAFVLAADLGQRGTAAPLVAEAAARMGGLDLLVNNAGNVLERRPLATMPDDFFDAVMDLNLRSVFEASRAAIPHLRAAGGGAIVSTTSISARHGGGVGVGAYATAKAGVSNLTRALAKELAPDRIRVNAVSPGIILTRIHAQSTPPEMMRQFVAAIPMGRAGTVEDCAGTYLFLASDSLSGYVTGQVIEVNGGQLMP</sequence>
<dbReference type="InterPro" id="IPR002347">
    <property type="entry name" value="SDR_fam"/>
</dbReference>
<evidence type="ECO:0000313" key="5">
    <source>
        <dbReference type="Proteomes" id="UP001165679"/>
    </source>
</evidence>
<proteinExistence type="inferred from homology"/>